<comment type="caution">
    <text evidence="2">The sequence shown here is derived from an EMBL/GenBank/DDBJ whole genome shotgun (WGS) entry which is preliminary data.</text>
</comment>
<keyword evidence="3" id="KW-1185">Reference proteome</keyword>
<proteinExistence type="predicted"/>
<dbReference type="Proteomes" id="UP000324585">
    <property type="component" value="Unassembled WGS sequence"/>
</dbReference>
<reference evidence="3" key="1">
    <citation type="journal article" date="2019" name="Nat. Commun.">
        <title>Expansion of phycobilisome linker gene families in mesophilic red algae.</title>
        <authorList>
            <person name="Lee J."/>
            <person name="Kim D."/>
            <person name="Bhattacharya D."/>
            <person name="Yoon H.S."/>
        </authorList>
    </citation>
    <scope>NUCLEOTIDE SEQUENCE [LARGE SCALE GENOMIC DNA]</scope>
    <source>
        <strain evidence="3">CCMP 1328</strain>
    </source>
</reference>
<protein>
    <submittedName>
        <fullName evidence="2">Uncharacterized protein</fullName>
    </submittedName>
</protein>
<gene>
    <name evidence="2" type="ORF">FVE85_0263</name>
</gene>
<dbReference type="AlphaFoldDB" id="A0A5J4Z0Q5"/>
<organism evidence="2 3">
    <name type="scientific">Porphyridium purpureum</name>
    <name type="common">Red alga</name>
    <name type="synonym">Porphyridium cruentum</name>
    <dbReference type="NCBI Taxonomy" id="35688"/>
    <lineage>
        <taxon>Eukaryota</taxon>
        <taxon>Rhodophyta</taxon>
        <taxon>Bangiophyceae</taxon>
        <taxon>Porphyridiales</taxon>
        <taxon>Porphyridiaceae</taxon>
        <taxon>Porphyridium</taxon>
    </lineage>
</organism>
<dbReference type="EMBL" id="VRMN01000002">
    <property type="protein sequence ID" value="KAA8496534.1"/>
    <property type="molecule type" value="Genomic_DNA"/>
</dbReference>
<accession>A0A5J4Z0Q5</accession>
<name>A0A5J4Z0Q5_PORPP</name>
<feature type="compositionally biased region" description="Basic and acidic residues" evidence="1">
    <location>
        <begin position="122"/>
        <end position="136"/>
    </location>
</feature>
<feature type="region of interest" description="Disordered" evidence="1">
    <location>
        <begin position="122"/>
        <end position="144"/>
    </location>
</feature>
<sequence>MEQAFFCPPVIPTGNHASRAHVRPVVSYRPHRPTRPAATVTLRCVPKDKIHTQTGTEIEGYEWEVVVKALKENRYGKCTTCRSLYTIPGLTHSFCAKCGWVSRGEAAQARNRMMESMRDAWKRDKSVEGDGNERIPENLNPDYN</sequence>
<evidence type="ECO:0000313" key="2">
    <source>
        <dbReference type="EMBL" id="KAA8496534.1"/>
    </source>
</evidence>
<evidence type="ECO:0000256" key="1">
    <source>
        <dbReference type="SAM" id="MobiDB-lite"/>
    </source>
</evidence>
<evidence type="ECO:0000313" key="3">
    <source>
        <dbReference type="Proteomes" id="UP000324585"/>
    </source>
</evidence>